<evidence type="ECO:0000313" key="2">
    <source>
        <dbReference type="RefSeq" id="XP_024947474.1"/>
    </source>
</evidence>
<reference evidence="2" key="1">
    <citation type="submission" date="2025-08" db="UniProtKB">
        <authorList>
            <consortium name="RefSeq"/>
        </authorList>
    </citation>
    <scope>IDENTIFICATION</scope>
</reference>
<dbReference type="GeneID" id="112495375"/>
<dbReference type="Proteomes" id="UP000694920">
    <property type="component" value="Unplaced"/>
</dbReference>
<proteinExistence type="predicted"/>
<dbReference type="KEGG" id="ccin:112495375"/>
<gene>
    <name evidence="2" type="primary">LOC112495375</name>
</gene>
<protein>
    <submittedName>
        <fullName evidence="2">Uncharacterized protein LOC112495375</fullName>
    </submittedName>
</protein>
<keyword evidence="1" id="KW-1185">Reference proteome</keyword>
<dbReference type="RefSeq" id="XP_024947474.1">
    <property type="nucleotide sequence ID" value="XM_025091706.1"/>
</dbReference>
<name>A0AAJ7RVI1_CEPCN</name>
<organism evidence="1 2">
    <name type="scientific">Cephus cinctus</name>
    <name type="common">Wheat stem sawfly</name>
    <dbReference type="NCBI Taxonomy" id="211228"/>
    <lineage>
        <taxon>Eukaryota</taxon>
        <taxon>Metazoa</taxon>
        <taxon>Ecdysozoa</taxon>
        <taxon>Arthropoda</taxon>
        <taxon>Hexapoda</taxon>
        <taxon>Insecta</taxon>
        <taxon>Pterygota</taxon>
        <taxon>Neoptera</taxon>
        <taxon>Endopterygota</taxon>
        <taxon>Hymenoptera</taxon>
        <taxon>Cephoidea</taxon>
        <taxon>Cephidae</taxon>
        <taxon>Cephus</taxon>
    </lineage>
</organism>
<evidence type="ECO:0000313" key="1">
    <source>
        <dbReference type="Proteomes" id="UP000694920"/>
    </source>
</evidence>
<sequence length="115" mass="13211">MEEIISQIQTAIFHLATQTGNNFRRKHFNILHKPSKKNISRKERKALLSLRKHDKISILSADKGNGTVIMDKEEYANKINAMLNNSYTYKKIKKDPTTGMGKKTIKLIKEANFPP</sequence>
<dbReference type="AlphaFoldDB" id="A0AAJ7RVI1"/>
<accession>A0AAJ7RVI1</accession>